<dbReference type="Gene3D" id="1.20.910.10">
    <property type="entry name" value="Heme oxygenase-like"/>
    <property type="match status" value="1"/>
</dbReference>
<dbReference type="EMBL" id="JBJQND010000001">
    <property type="protein sequence ID" value="KAL3888075.1"/>
    <property type="molecule type" value="Genomic_DNA"/>
</dbReference>
<dbReference type="CDD" id="cd19359">
    <property type="entry name" value="TenA_C_Bt3146-like"/>
    <property type="match status" value="1"/>
</dbReference>
<evidence type="ECO:0008006" key="3">
    <source>
        <dbReference type="Google" id="ProtNLM"/>
    </source>
</evidence>
<name>A0ABD3XR35_SINWO</name>
<dbReference type="SUPFAM" id="SSF48613">
    <property type="entry name" value="Heme oxygenase-like"/>
    <property type="match status" value="1"/>
</dbReference>
<dbReference type="PANTHER" id="PTHR43198:SF2">
    <property type="entry name" value="SI:CH1073-67J19.1-RELATED"/>
    <property type="match status" value="1"/>
</dbReference>
<dbReference type="Proteomes" id="UP001634394">
    <property type="component" value="Unassembled WGS sequence"/>
</dbReference>
<keyword evidence="2" id="KW-1185">Reference proteome</keyword>
<evidence type="ECO:0000313" key="1">
    <source>
        <dbReference type="EMBL" id="KAL3888075.1"/>
    </source>
</evidence>
<dbReference type="InterPro" id="IPR016084">
    <property type="entry name" value="Haem_Oase-like_multi-hlx"/>
</dbReference>
<organism evidence="1 2">
    <name type="scientific">Sinanodonta woodiana</name>
    <name type="common">Chinese pond mussel</name>
    <name type="synonym">Anodonta woodiana</name>
    <dbReference type="NCBI Taxonomy" id="1069815"/>
    <lineage>
        <taxon>Eukaryota</taxon>
        <taxon>Metazoa</taxon>
        <taxon>Spiralia</taxon>
        <taxon>Lophotrochozoa</taxon>
        <taxon>Mollusca</taxon>
        <taxon>Bivalvia</taxon>
        <taxon>Autobranchia</taxon>
        <taxon>Heteroconchia</taxon>
        <taxon>Palaeoheterodonta</taxon>
        <taxon>Unionida</taxon>
        <taxon>Unionoidea</taxon>
        <taxon>Unionidae</taxon>
        <taxon>Unioninae</taxon>
        <taxon>Sinanodonta</taxon>
    </lineage>
</organism>
<dbReference type="PANTHER" id="PTHR43198">
    <property type="entry name" value="BIFUNCTIONAL TH2 PROTEIN"/>
    <property type="match status" value="1"/>
</dbReference>
<accession>A0ABD3XR35</accession>
<comment type="caution">
    <text evidence="1">The sequence shown here is derived from an EMBL/GenBank/DDBJ whole genome shotgun (WGS) entry which is preliminary data.</text>
</comment>
<dbReference type="AlphaFoldDB" id="A0ABD3XR35"/>
<proteinExistence type="predicted"/>
<evidence type="ECO:0000313" key="2">
    <source>
        <dbReference type="Proteomes" id="UP001634394"/>
    </source>
</evidence>
<gene>
    <name evidence="1" type="ORF">ACJMK2_000457</name>
</gene>
<dbReference type="InterPro" id="IPR050967">
    <property type="entry name" value="Thiamine_Salvage_TenA"/>
</dbReference>
<sequence length="247" mass="27996">MSSEMSARISPKHAGLLAHLLAESELFRDLADRASQLRLNAEVEPLSEFLWKSTKSQQDDALQSKFIQGLRCGNLDPTYFGGFMVQDSIYCYNSKGSIDKAAGKTTCPIFKAFLEKKSDSYKKYYEELFNLWHIRDPSGIELSKACEEYAALERNVAELMGPLYLVVALIPCYKLWPWLGKQLLDSPHNFGVYESWVKANLDPTYDGYKKLEQLIDDAFLVGAIDKEQALSVYQGCMTGEAQFFSYV</sequence>
<reference evidence="1 2" key="1">
    <citation type="submission" date="2024-11" db="EMBL/GenBank/DDBJ databases">
        <title>Chromosome-level genome assembly of the freshwater bivalve Anodonta woodiana.</title>
        <authorList>
            <person name="Chen X."/>
        </authorList>
    </citation>
    <scope>NUCLEOTIDE SEQUENCE [LARGE SCALE GENOMIC DNA]</scope>
    <source>
        <strain evidence="1">MN2024</strain>
        <tissue evidence="1">Gills</tissue>
    </source>
</reference>
<protein>
    <recommendedName>
        <fullName evidence="3">Thiaminase-2/PQQC domain-containing protein</fullName>
    </recommendedName>
</protein>